<dbReference type="InterPro" id="IPR050678">
    <property type="entry name" value="DNA_Partitioning_ATPase"/>
</dbReference>
<dbReference type="SUPFAM" id="SSF52540">
    <property type="entry name" value="P-loop containing nucleoside triphosphate hydrolases"/>
    <property type="match status" value="1"/>
</dbReference>
<dbReference type="AlphaFoldDB" id="A0A068YVI9"/>
<dbReference type="InterPro" id="IPR027417">
    <property type="entry name" value="P-loop_NTPase"/>
</dbReference>
<feature type="compositionally biased region" description="Basic and acidic residues" evidence="1">
    <location>
        <begin position="8"/>
        <end position="21"/>
    </location>
</feature>
<evidence type="ECO:0000313" key="3">
    <source>
        <dbReference type="EMBL" id="CDS55430.1"/>
    </source>
</evidence>
<sequence length="238" mass="26263">MPKNRIPTYRDKEKPMNDKKNREPMVIALATGKGGSMKTTSAVFLACALVDQSRGEQRALVADADVQGDAKDWWYRAAELDDPLPFDVMSAAPADIAHLHGINGRLDDPVDWVLIDSAPYGRALDESVNNADLVVIPSSPSRIDLDQAAGVKDLCDRRGVPAAILLCRTEANTTALRDALAWIDDAGIACFETLIPKRQDILNAKSTRPRGSRLHEYRDLAAELKQTMRQLKDEEEDL</sequence>
<reference evidence="3" key="1">
    <citation type="submission" date="2013-11" db="EMBL/GenBank/DDBJ databases">
        <title>A murein lytic enzyme of Bifidobacterium bifidum MIMBb75 modulates dendritic cell maturation through its CHAP amidase domain.</title>
        <authorList>
            <person name="Guglielmetti S."/>
        </authorList>
    </citation>
    <scope>NUCLEOTIDE SEQUENCE</scope>
    <source>
        <strain evidence="3">MIMBb75</strain>
    </source>
</reference>
<dbReference type="EMBL" id="HG794715">
    <property type="protein sequence ID" value="CDS55430.1"/>
    <property type="molecule type" value="Genomic_DNA"/>
</dbReference>
<evidence type="ECO:0000256" key="1">
    <source>
        <dbReference type="SAM" id="MobiDB-lite"/>
    </source>
</evidence>
<dbReference type="Gene3D" id="3.40.50.300">
    <property type="entry name" value="P-loop containing nucleotide triphosphate hydrolases"/>
    <property type="match status" value="1"/>
</dbReference>
<name>A0A068YVI9_BIFBI</name>
<organism evidence="3">
    <name type="scientific">Bifidobacterium bifidum</name>
    <dbReference type="NCBI Taxonomy" id="1681"/>
    <lineage>
        <taxon>Bacteria</taxon>
        <taxon>Bacillati</taxon>
        <taxon>Actinomycetota</taxon>
        <taxon>Actinomycetes</taxon>
        <taxon>Bifidobacteriales</taxon>
        <taxon>Bifidobacteriaceae</taxon>
        <taxon>Bifidobacterium</taxon>
    </lineage>
</organism>
<dbReference type="CDD" id="cd02042">
    <property type="entry name" value="ParAB_family"/>
    <property type="match status" value="1"/>
</dbReference>
<dbReference type="Pfam" id="PF01656">
    <property type="entry name" value="CbiA"/>
    <property type="match status" value="1"/>
</dbReference>
<accession>A0A068YVI9</accession>
<dbReference type="PANTHER" id="PTHR13696">
    <property type="entry name" value="P-LOOP CONTAINING NUCLEOSIDE TRIPHOSPHATE HYDROLASE"/>
    <property type="match status" value="1"/>
</dbReference>
<feature type="domain" description="CobQ/CobB/MinD/ParA nucleotide binding" evidence="2">
    <location>
        <begin position="27"/>
        <end position="204"/>
    </location>
</feature>
<dbReference type="PANTHER" id="PTHR13696:SF99">
    <property type="entry name" value="COBYRINIC ACID AC-DIAMIDE SYNTHASE"/>
    <property type="match status" value="1"/>
</dbReference>
<protein>
    <submittedName>
        <fullName evidence="3">VirC1-like protein</fullName>
    </submittedName>
</protein>
<dbReference type="InterPro" id="IPR002586">
    <property type="entry name" value="CobQ/CobB/MinD/ParA_Nub-bd_dom"/>
</dbReference>
<evidence type="ECO:0000259" key="2">
    <source>
        <dbReference type="Pfam" id="PF01656"/>
    </source>
</evidence>
<proteinExistence type="predicted"/>
<feature type="region of interest" description="Disordered" evidence="1">
    <location>
        <begin position="1"/>
        <end position="21"/>
    </location>
</feature>